<keyword evidence="2" id="KW-0812">Transmembrane</keyword>
<dbReference type="RefSeq" id="WP_141822263.1">
    <property type="nucleotide sequence ID" value="NZ_VFQF01000002.1"/>
</dbReference>
<evidence type="ECO:0000256" key="2">
    <source>
        <dbReference type="SAM" id="Phobius"/>
    </source>
</evidence>
<feature type="region of interest" description="Disordered" evidence="1">
    <location>
        <begin position="1"/>
        <end position="24"/>
    </location>
</feature>
<keyword evidence="2" id="KW-1133">Transmembrane helix</keyword>
<dbReference type="Proteomes" id="UP000320085">
    <property type="component" value="Unassembled WGS sequence"/>
</dbReference>
<feature type="domain" description="Potassium channel" evidence="3">
    <location>
        <begin position="172"/>
        <end position="240"/>
    </location>
</feature>
<reference evidence="4 5" key="1">
    <citation type="submission" date="2019-06" db="EMBL/GenBank/DDBJ databases">
        <title>Sequencing the genomes of 1000 actinobacteria strains.</title>
        <authorList>
            <person name="Klenk H.-P."/>
        </authorList>
    </citation>
    <scope>NUCLEOTIDE SEQUENCE [LARGE SCALE GENOMIC DNA]</scope>
    <source>
        <strain evidence="4 5">DSM 21776</strain>
    </source>
</reference>
<protein>
    <submittedName>
        <fullName evidence="4">Ion channel</fullName>
    </submittedName>
</protein>
<dbReference type="EMBL" id="VFQF01000002">
    <property type="protein sequence ID" value="TQN45652.1"/>
    <property type="molecule type" value="Genomic_DNA"/>
</dbReference>
<evidence type="ECO:0000259" key="3">
    <source>
        <dbReference type="Pfam" id="PF07885"/>
    </source>
</evidence>
<proteinExistence type="predicted"/>
<comment type="caution">
    <text evidence="4">The sequence shown here is derived from an EMBL/GenBank/DDBJ whole genome shotgun (WGS) entry which is preliminary data.</text>
</comment>
<name>A0A543PNK2_9MICO</name>
<dbReference type="InterPro" id="IPR013099">
    <property type="entry name" value="K_chnl_dom"/>
</dbReference>
<keyword evidence="2" id="KW-0472">Membrane</keyword>
<organism evidence="4 5">
    <name type="scientific">Humibacillus xanthopallidus</name>
    <dbReference type="NCBI Taxonomy" id="412689"/>
    <lineage>
        <taxon>Bacteria</taxon>
        <taxon>Bacillati</taxon>
        <taxon>Actinomycetota</taxon>
        <taxon>Actinomycetes</taxon>
        <taxon>Micrococcales</taxon>
        <taxon>Intrasporangiaceae</taxon>
        <taxon>Humibacillus</taxon>
    </lineage>
</organism>
<gene>
    <name evidence="4" type="ORF">FHX52_2351</name>
</gene>
<accession>A0A543PNK2</accession>
<dbReference type="Pfam" id="PF07885">
    <property type="entry name" value="Ion_trans_2"/>
    <property type="match status" value="1"/>
</dbReference>
<feature type="transmembrane region" description="Helical" evidence="2">
    <location>
        <begin position="148"/>
        <end position="170"/>
    </location>
</feature>
<feature type="transmembrane region" description="Helical" evidence="2">
    <location>
        <begin position="190"/>
        <end position="210"/>
    </location>
</feature>
<evidence type="ECO:0000313" key="5">
    <source>
        <dbReference type="Proteomes" id="UP000320085"/>
    </source>
</evidence>
<evidence type="ECO:0000256" key="1">
    <source>
        <dbReference type="SAM" id="MobiDB-lite"/>
    </source>
</evidence>
<feature type="transmembrane region" description="Helical" evidence="2">
    <location>
        <begin position="92"/>
        <end position="111"/>
    </location>
</feature>
<dbReference type="AlphaFoldDB" id="A0A543PNK2"/>
<feature type="transmembrane region" description="Helical" evidence="2">
    <location>
        <begin position="222"/>
        <end position="242"/>
    </location>
</feature>
<evidence type="ECO:0000313" key="4">
    <source>
        <dbReference type="EMBL" id="TQN45652.1"/>
    </source>
</evidence>
<dbReference type="Gene3D" id="1.10.287.70">
    <property type="match status" value="1"/>
</dbReference>
<feature type="compositionally biased region" description="Basic and acidic residues" evidence="1">
    <location>
        <begin position="281"/>
        <end position="295"/>
    </location>
</feature>
<sequence length="305" mass="32589">MVEDEGSGASEHSTRADPRGRTGGLGRMFHDPPRMLDRFELVLLFVLATIAVQGLVDVRGSVFAELFAHAITGLALVAAVRASGTRRRWRRAADVLVVVILVISVATVTWRREEGTLAVPPETTWLIAAAITPVLIARRVLQHTVVTLQTIMGSVAAYLQIAVAYAFLFQTIDAFTSSQPFFGKEVSTTVYMYFSLVTISTVGFGDFVAVTSLGRLASGSEAVIGQVFLVTFVALIVSRFAAAMPLGRGARGQAQPDEPEPPRTLQEAMSPTQSEPPPPPDPDRPEHANRPDPSDRPGSGALGGG</sequence>
<feature type="transmembrane region" description="Helical" evidence="2">
    <location>
        <begin position="39"/>
        <end position="56"/>
    </location>
</feature>
<feature type="region of interest" description="Disordered" evidence="1">
    <location>
        <begin position="248"/>
        <end position="305"/>
    </location>
</feature>
<dbReference type="OrthoDB" id="3288670at2"/>
<dbReference type="SUPFAM" id="SSF81324">
    <property type="entry name" value="Voltage-gated potassium channels"/>
    <property type="match status" value="1"/>
</dbReference>
<feature type="transmembrane region" description="Helical" evidence="2">
    <location>
        <begin position="62"/>
        <end position="80"/>
    </location>
</feature>